<evidence type="ECO:0000256" key="1">
    <source>
        <dbReference type="ARBA" id="ARBA00010954"/>
    </source>
</evidence>
<proteinExistence type="inferred from homology"/>
<evidence type="ECO:0000256" key="2">
    <source>
        <dbReference type="SAM" id="MobiDB-lite"/>
    </source>
</evidence>
<evidence type="ECO:0000313" key="4">
    <source>
        <dbReference type="Proteomes" id="UP000008144"/>
    </source>
</evidence>
<dbReference type="PANTHER" id="PTHR12832">
    <property type="entry name" value="TESTIS-SPECIFIC PROTEIN PBS13 T-COMPLEX 11"/>
    <property type="match status" value="1"/>
</dbReference>
<dbReference type="InterPro" id="IPR008862">
    <property type="entry name" value="Tcp11"/>
</dbReference>
<dbReference type="PANTHER" id="PTHR12832:SF11">
    <property type="entry name" value="LD23868P"/>
    <property type="match status" value="1"/>
</dbReference>
<dbReference type="OMA" id="FMETMYN"/>
<dbReference type="GeneTree" id="ENSGT00940000157402"/>
<feature type="region of interest" description="Disordered" evidence="2">
    <location>
        <begin position="1"/>
        <end position="84"/>
    </location>
</feature>
<feature type="compositionally biased region" description="Low complexity" evidence="2">
    <location>
        <begin position="69"/>
        <end position="81"/>
    </location>
</feature>
<name>F7AXI1_CIOIN</name>
<feature type="compositionally biased region" description="Polar residues" evidence="2">
    <location>
        <begin position="34"/>
        <end position="59"/>
    </location>
</feature>
<dbReference type="GO" id="GO:0007165">
    <property type="term" value="P:signal transduction"/>
    <property type="evidence" value="ECO:0000318"/>
    <property type="project" value="GO_Central"/>
</dbReference>
<dbReference type="HOGENOM" id="CLU_026469_0_0_1"/>
<dbReference type="Pfam" id="PF05794">
    <property type="entry name" value="Tcp11"/>
    <property type="match status" value="1"/>
</dbReference>
<reference evidence="3" key="2">
    <citation type="journal article" date="2008" name="Genome Biol.">
        <title>Improved genome assembly and evidence-based global gene model set for the chordate Ciona intestinalis: new insight into intron and operon populations.</title>
        <authorList>
            <person name="Satou Y."/>
            <person name="Mineta K."/>
            <person name="Ogasawara M."/>
            <person name="Sasakura Y."/>
            <person name="Shoguchi E."/>
            <person name="Ueno K."/>
            <person name="Yamada L."/>
            <person name="Matsumoto J."/>
            <person name="Wasserscheid J."/>
            <person name="Dewar K."/>
            <person name="Wiley G.B."/>
            <person name="Macmil S.L."/>
            <person name="Roe B.A."/>
            <person name="Zeller R.W."/>
            <person name="Hastings K.E."/>
            <person name="Lemaire P."/>
            <person name="Lindquist E."/>
            <person name="Endo T."/>
            <person name="Hotta K."/>
            <person name="Inaba K."/>
        </authorList>
    </citation>
    <scope>NUCLEOTIDE SEQUENCE [LARGE SCALE GENOMIC DNA]</scope>
    <source>
        <strain evidence="3">wild type</strain>
    </source>
</reference>
<dbReference type="Proteomes" id="UP000008144">
    <property type="component" value="Chromosome 2"/>
</dbReference>
<reference evidence="4" key="1">
    <citation type="journal article" date="2002" name="Science">
        <title>The draft genome of Ciona intestinalis: insights into chordate and vertebrate origins.</title>
        <authorList>
            <person name="Dehal P."/>
            <person name="Satou Y."/>
            <person name="Campbell R.K."/>
            <person name="Chapman J."/>
            <person name="Degnan B."/>
            <person name="De Tomaso A."/>
            <person name="Davidson B."/>
            <person name="Di Gregorio A."/>
            <person name="Gelpke M."/>
            <person name="Goodstein D.M."/>
            <person name="Harafuji N."/>
            <person name="Hastings K.E."/>
            <person name="Ho I."/>
            <person name="Hotta K."/>
            <person name="Huang W."/>
            <person name="Kawashima T."/>
            <person name="Lemaire P."/>
            <person name="Martinez D."/>
            <person name="Meinertzhagen I.A."/>
            <person name="Necula S."/>
            <person name="Nonaka M."/>
            <person name="Putnam N."/>
            <person name="Rash S."/>
            <person name="Saiga H."/>
            <person name="Satake M."/>
            <person name="Terry A."/>
            <person name="Yamada L."/>
            <person name="Wang H.G."/>
            <person name="Awazu S."/>
            <person name="Azumi K."/>
            <person name="Boore J."/>
            <person name="Branno M."/>
            <person name="Chin-Bow S."/>
            <person name="DeSantis R."/>
            <person name="Doyle S."/>
            <person name="Francino P."/>
            <person name="Keys D.N."/>
            <person name="Haga S."/>
            <person name="Hayashi H."/>
            <person name="Hino K."/>
            <person name="Imai K.S."/>
            <person name="Inaba K."/>
            <person name="Kano S."/>
            <person name="Kobayashi K."/>
            <person name="Kobayashi M."/>
            <person name="Lee B.I."/>
            <person name="Makabe K.W."/>
            <person name="Manohar C."/>
            <person name="Matassi G."/>
            <person name="Medina M."/>
            <person name="Mochizuki Y."/>
            <person name="Mount S."/>
            <person name="Morishita T."/>
            <person name="Miura S."/>
            <person name="Nakayama A."/>
            <person name="Nishizaka S."/>
            <person name="Nomoto H."/>
            <person name="Ohta F."/>
            <person name="Oishi K."/>
            <person name="Rigoutsos I."/>
            <person name="Sano M."/>
            <person name="Sasaki A."/>
            <person name="Sasakura Y."/>
            <person name="Shoguchi E."/>
            <person name="Shin-i T."/>
            <person name="Spagnuolo A."/>
            <person name="Stainier D."/>
            <person name="Suzuki M.M."/>
            <person name="Tassy O."/>
            <person name="Takatori N."/>
            <person name="Tokuoka M."/>
            <person name="Yagi K."/>
            <person name="Yoshizaki F."/>
            <person name="Wada S."/>
            <person name="Zhang C."/>
            <person name="Hyatt P.D."/>
            <person name="Larimer F."/>
            <person name="Detter C."/>
            <person name="Doggett N."/>
            <person name="Glavina T."/>
            <person name="Hawkins T."/>
            <person name="Richardson P."/>
            <person name="Lucas S."/>
            <person name="Kohara Y."/>
            <person name="Levine M."/>
            <person name="Satoh N."/>
            <person name="Rokhsar D.S."/>
        </authorList>
    </citation>
    <scope>NUCLEOTIDE SEQUENCE [LARGE SCALE GENOMIC DNA]</scope>
</reference>
<dbReference type="Ensembl" id="ENSCINT00000022057.2">
    <property type="protein sequence ID" value="ENSCINP00000021811.2"/>
    <property type="gene ID" value="ENSCING00000011410.2"/>
</dbReference>
<accession>F7AXI1</accession>
<dbReference type="EMBL" id="EAAA01001500">
    <property type="status" value="NOT_ANNOTATED_CDS"/>
    <property type="molecule type" value="Genomic_DNA"/>
</dbReference>
<dbReference type="EMBL" id="EAAA01001501">
    <property type="status" value="NOT_ANNOTATED_CDS"/>
    <property type="molecule type" value="Genomic_DNA"/>
</dbReference>
<dbReference type="AlphaFoldDB" id="F7AXI1"/>
<evidence type="ECO:0000313" key="3">
    <source>
        <dbReference type="Ensembl" id="ENSCINP00000021811.2"/>
    </source>
</evidence>
<dbReference type="FunCoup" id="F7AXI1">
    <property type="interactions" value="79"/>
</dbReference>
<dbReference type="InParanoid" id="F7AXI1"/>
<comment type="similarity">
    <text evidence="1">Belongs to the TCP11 family.</text>
</comment>
<organism evidence="3 4">
    <name type="scientific">Ciona intestinalis</name>
    <name type="common">Transparent sea squirt</name>
    <name type="synonym">Ascidia intestinalis</name>
    <dbReference type="NCBI Taxonomy" id="7719"/>
    <lineage>
        <taxon>Eukaryota</taxon>
        <taxon>Metazoa</taxon>
        <taxon>Chordata</taxon>
        <taxon>Tunicata</taxon>
        <taxon>Ascidiacea</taxon>
        <taxon>Phlebobranchia</taxon>
        <taxon>Cionidae</taxon>
        <taxon>Ciona</taxon>
    </lineage>
</organism>
<feature type="compositionally biased region" description="Basic and acidic residues" evidence="2">
    <location>
        <begin position="1"/>
        <end position="13"/>
    </location>
</feature>
<protein>
    <submittedName>
        <fullName evidence="3">Uncharacterized protein</fullName>
    </submittedName>
</protein>
<feature type="compositionally biased region" description="Polar residues" evidence="2">
    <location>
        <begin position="15"/>
        <end position="24"/>
    </location>
</feature>
<sequence>MEQRKSTETKDVNDNNEIPVNDRSNSAKREHSHGTTTTDKSLSGNPTPSQNIQKGNASHASEAAEVAYSPSRSPPSKKTTSMVESAEANIAATNMALAHEIALSDFKLPDPNEEQKGKIYKVIQETMHRAFWDSVKNDMELEPPVFDHIFVLIKEIKEILLSLLPANRITSLHTKINEGLDLDLLRQQADHDSLDVWKLSSFVIDLMASICAPARDEEVNNLRSIKDVVDLFKGIYRVLNLLKRDMANFAITSIRPHVQQQHVEYERTKFAQILAGLPNGLENTENWLNEARKEIQMEQKESTSASTPSTPISPLALLKKSYFKLLDWNHKTRPFPETVFMDEHRFMIIQSEFKRILLISSILLTSLTNFGAALSSQQVFTSKLKEDLLVLITPDQISEDHLPELLSSIFEHVWDSVSKFVEGKSTALVACTAPINKENLKTKIENLSKLRENPVYSILEKRGRGYLHTVAEHLAKNKSNSGPHEIPVPAGFQMFQGEILSLAISYAKLVNLNQLVYGPFYVPLLKKVLVFFLDSQQGKTHKKGLKPSGPNHSK</sequence>
<reference evidence="3" key="3">
    <citation type="submission" date="2025-08" db="UniProtKB">
        <authorList>
            <consortium name="Ensembl"/>
        </authorList>
    </citation>
    <scope>IDENTIFICATION</scope>
</reference>
<keyword evidence="4" id="KW-1185">Reference proteome</keyword>
<reference evidence="3" key="4">
    <citation type="submission" date="2025-09" db="UniProtKB">
        <authorList>
            <consortium name="Ensembl"/>
        </authorList>
    </citation>
    <scope>IDENTIFICATION</scope>
</reference>